<evidence type="ECO:0008006" key="4">
    <source>
        <dbReference type="Google" id="ProtNLM"/>
    </source>
</evidence>
<evidence type="ECO:0000256" key="1">
    <source>
        <dbReference type="SAM" id="Phobius"/>
    </source>
</evidence>
<feature type="transmembrane region" description="Helical" evidence="1">
    <location>
        <begin position="7"/>
        <end position="30"/>
    </location>
</feature>
<organism evidence="2 3">
    <name type="scientific">Flavobacterium ardleyense</name>
    <dbReference type="NCBI Taxonomy" id="2038737"/>
    <lineage>
        <taxon>Bacteria</taxon>
        <taxon>Pseudomonadati</taxon>
        <taxon>Bacteroidota</taxon>
        <taxon>Flavobacteriia</taxon>
        <taxon>Flavobacteriales</taxon>
        <taxon>Flavobacteriaceae</taxon>
        <taxon>Flavobacterium</taxon>
    </lineage>
</organism>
<comment type="caution">
    <text evidence="2">The sequence shown here is derived from an EMBL/GenBank/DDBJ whole genome shotgun (WGS) entry which is preliminary data.</text>
</comment>
<dbReference type="EMBL" id="JBHUOL010000018">
    <property type="protein sequence ID" value="MFD2909098.1"/>
    <property type="molecule type" value="Genomic_DNA"/>
</dbReference>
<sequence>MNKKSKKIVLIIVGIAVVLFLGLLGLNYFLENKLKKQIAESPEHLKIQYETISVNALSGNVKFVKPRISIFQEKTKKITATIELEKFSVEGFSYFNYLFQDKIAVDDIIFKQAKITYYKNEAPKSDSSKNVFDKLKQIVQIESIEMKEAFVTIFDGSNDSLMLKSDNLNFKFDGIKIDPAKKKNPVSYEDFKLTSNSTFYSLGEYENLLLESMDVSSDRSKFSGVKLKTKYSKHALTQMIKVERDHYDLAIDSITIKNQDFGFKQDSVFYFKSKRVDFYQPNFKIYRNKLVTDDMSIKPLYSKMLRELGFDLTLNNVFINNTSIVYTEKTKEETSGGKILFSKLNAEIQNLSNTYKSKDSITLIKVKAVFMDNTPIDVDWSFDVNNLQDSFVFKAKMGGLNAESMNQFMEPNLNIQLEGAIKQTYFTINGTDNTSHIDLQIKYDEFDVIILKDKTKKKNKLLSTIVNIFVSKDSEDVSNDFRKGSKSDVERVKNKSVFNYLWINIKEGLLQAMVGDGKKK</sequence>
<gene>
    <name evidence="2" type="ORF">ACFSX9_10140</name>
</gene>
<keyword evidence="3" id="KW-1185">Reference proteome</keyword>
<evidence type="ECO:0000313" key="3">
    <source>
        <dbReference type="Proteomes" id="UP001597549"/>
    </source>
</evidence>
<proteinExistence type="predicted"/>
<name>A0ABW5Z9H1_9FLAO</name>
<keyword evidence="1" id="KW-0812">Transmembrane</keyword>
<evidence type="ECO:0000313" key="2">
    <source>
        <dbReference type="EMBL" id="MFD2909098.1"/>
    </source>
</evidence>
<keyword evidence="1" id="KW-0472">Membrane</keyword>
<dbReference type="RefSeq" id="WP_379807285.1">
    <property type="nucleotide sequence ID" value="NZ_JBHUOL010000018.1"/>
</dbReference>
<protein>
    <recommendedName>
        <fullName evidence="4">DUF748 domain-containing protein</fullName>
    </recommendedName>
</protein>
<keyword evidence="1" id="KW-1133">Transmembrane helix</keyword>
<dbReference type="Proteomes" id="UP001597549">
    <property type="component" value="Unassembled WGS sequence"/>
</dbReference>
<accession>A0ABW5Z9H1</accession>
<reference evidence="3" key="1">
    <citation type="journal article" date="2019" name="Int. J. Syst. Evol. Microbiol.">
        <title>The Global Catalogue of Microorganisms (GCM) 10K type strain sequencing project: providing services to taxonomists for standard genome sequencing and annotation.</title>
        <authorList>
            <consortium name="The Broad Institute Genomics Platform"/>
            <consortium name="The Broad Institute Genome Sequencing Center for Infectious Disease"/>
            <person name="Wu L."/>
            <person name="Ma J."/>
        </authorList>
    </citation>
    <scope>NUCLEOTIDE SEQUENCE [LARGE SCALE GENOMIC DNA]</scope>
    <source>
        <strain evidence="3">KCTC 52644</strain>
    </source>
</reference>